<dbReference type="FunFam" id="1.10.10.10:FF:000001">
    <property type="entry name" value="LysR family transcriptional regulator"/>
    <property type="match status" value="1"/>
</dbReference>
<dbReference type="PRINTS" id="PR00039">
    <property type="entry name" value="HTHLYSR"/>
</dbReference>
<sequence>MNLTYVQTFLAVAEERSFTKAAEVLDVSKGLVSRHVQRLEETLNSRLFHRTTRAISLTEVGEELYAKAKQIQLLATEAEMRVLDMTQEVAGDLKVTAPIEFGRALCHHVIPSFRQQYPKVNLILDFGPIKKKIESGDFDVAFRAYDELPNDVIAKDLGYIRNVLVCSKSYAVGNSLKAIEEIHQCSFILNSQNERWNQLQLINDDQNYHIEVTGSLRTNTYCSILELAMQGMGVASLPFYQVEALIKKGELVHVFPEWSVKAQKLSLIYAQRRVTPQKLVTFNLAVMRWLESNRLYMIPKG</sequence>
<keyword evidence="3" id="KW-0238">DNA-binding</keyword>
<dbReference type="Proteomes" id="UP000186905">
    <property type="component" value="Unassembled WGS sequence"/>
</dbReference>
<evidence type="ECO:0000256" key="3">
    <source>
        <dbReference type="ARBA" id="ARBA00023125"/>
    </source>
</evidence>
<feature type="domain" description="HTH lysR-type" evidence="5">
    <location>
        <begin position="1"/>
        <end position="58"/>
    </location>
</feature>
<dbReference type="Gene3D" id="3.40.190.290">
    <property type="match status" value="1"/>
</dbReference>
<proteinExistence type="inferred from homology"/>
<dbReference type="GO" id="GO:0003700">
    <property type="term" value="F:DNA-binding transcription factor activity"/>
    <property type="evidence" value="ECO:0007669"/>
    <property type="project" value="InterPro"/>
</dbReference>
<evidence type="ECO:0000256" key="1">
    <source>
        <dbReference type="ARBA" id="ARBA00009437"/>
    </source>
</evidence>
<dbReference type="PROSITE" id="PS50931">
    <property type="entry name" value="HTH_LYSR"/>
    <property type="match status" value="1"/>
</dbReference>
<organism evidence="6 7">
    <name type="scientific">Photobacterium proteolyticum</name>
    <dbReference type="NCBI Taxonomy" id="1903952"/>
    <lineage>
        <taxon>Bacteria</taxon>
        <taxon>Pseudomonadati</taxon>
        <taxon>Pseudomonadota</taxon>
        <taxon>Gammaproteobacteria</taxon>
        <taxon>Vibrionales</taxon>
        <taxon>Vibrionaceae</taxon>
        <taxon>Photobacterium</taxon>
    </lineage>
</organism>
<dbReference type="PANTHER" id="PTHR30537:SF5">
    <property type="entry name" value="HTH-TYPE TRANSCRIPTIONAL ACTIVATOR TTDR-RELATED"/>
    <property type="match status" value="1"/>
</dbReference>
<dbReference type="STRING" id="1903952.BIT28_04920"/>
<keyword evidence="2" id="KW-0805">Transcription regulation</keyword>
<evidence type="ECO:0000259" key="5">
    <source>
        <dbReference type="PROSITE" id="PS50931"/>
    </source>
</evidence>
<dbReference type="GO" id="GO:0006351">
    <property type="term" value="P:DNA-templated transcription"/>
    <property type="evidence" value="ECO:0007669"/>
    <property type="project" value="TreeGrafter"/>
</dbReference>
<dbReference type="EMBL" id="MJIL01000060">
    <property type="protein sequence ID" value="OLQ77689.1"/>
    <property type="molecule type" value="Genomic_DNA"/>
</dbReference>
<accession>A0A1Q9GSJ8</accession>
<evidence type="ECO:0000256" key="2">
    <source>
        <dbReference type="ARBA" id="ARBA00023015"/>
    </source>
</evidence>
<comment type="similarity">
    <text evidence="1">Belongs to the LysR transcriptional regulatory family.</text>
</comment>
<dbReference type="Gene3D" id="1.10.10.10">
    <property type="entry name" value="Winged helix-like DNA-binding domain superfamily/Winged helix DNA-binding domain"/>
    <property type="match status" value="1"/>
</dbReference>
<dbReference type="GO" id="GO:0043565">
    <property type="term" value="F:sequence-specific DNA binding"/>
    <property type="evidence" value="ECO:0007669"/>
    <property type="project" value="TreeGrafter"/>
</dbReference>
<dbReference type="InterPro" id="IPR058163">
    <property type="entry name" value="LysR-type_TF_proteobact-type"/>
</dbReference>
<gene>
    <name evidence="6" type="ORF">BIT28_04920</name>
</gene>
<keyword evidence="4" id="KW-0804">Transcription</keyword>
<evidence type="ECO:0000256" key="4">
    <source>
        <dbReference type="ARBA" id="ARBA00023163"/>
    </source>
</evidence>
<dbReference type="PANTHER" id="PTHR30537">
    <property type="entry name" value="HTH-TYPE TRANSCRIPTIONAL REGULATOR"/>
    <property type="match status" value="1"/>
</dbReference>
<reference evidence="6 7" key="1">
    <citation type="submission" date="2016-09" db="EMBL/GenBank/DDBJ databases">
        <title>Photobacterium proteolyticum sp. nov. a protease producing bacterium isolated from ocean sediments of Laizhou Bay.</title>
        <authorList>
            <person name="Li Y."/>
        </authorList>
    </citation>
    <scope>NUCLEOTIDE SEQUENCE [LARGE SCALE GENOMIC DNA]</scope>
    <source>
        <strain evidence="6 7">13-12</strain>
    </source>
</reference>
<dbReference type="Pfam" id="PF00126">
    <property type="entry name" value="HTH_1"/>
    <property type="match status" value="1"/>
</dbReference>
<name>A0A1Q9GSJ8_9GAMM</name>
<keyword evidence="7" id="KW-1185">Reference proteome</keyword>
<evidence type="ECO:0000313" key="7">
    <source>
        <dbReference type="Proteomes" id="UP000186905"/>
    </source>
</evidence>
<dbReference type="InterPro" id="IPR036390">
    <property type="entry name" value="WH_DNA-bd_sf"/>
</dbReference>
<dbReference type="InterPro" id="IPR000847">
    <property type="entry name" value="LysR_HTH_N"/>
</dbReference>
<dbReference type="InterPro" id="IPR036388">
    <property type="entry name" value="WH-like_DNA-bd_sf"/>
</dbReference>
<dbReference type="CDD" id="cd08422">
    <property type="entry name" value="PBP2_CrgA_like"/>
    <property type="match status" value="1"/>
</dbReference>
<dbReference type="SUPFAM" id="SSF46785">
    <property type="entry name" value="Winged helix' DNA-binding domain"/>
    <property type="match status" value="1"/>
</dbReference>
<protein>
    <submittedName>
        <fullName evidence="6">LysR family transcriptional regulator</fullName>
    </submittedName>
</protein>
<dbReference type="InterPro" id="IPR005119">
    <property type="entry name" value="LysR_subst-bd"/>
</dbReference>
<evidence type="ECO:0000313" key="6">
    <source>
        <dbReference type="EMBL" id="OLQ77689.1"/>
    </source>
</evidence>
<comment type="caution">
    <text evidence="6">The sequence shown here is derived from an EMBL/GenBank/DDBJ whole genome shotgun (WGS) entry which is preliminary data.</text>
</comment>
<dbReference type="Pfam" id="PF03466">
    <property type="entry name" value="LysR_substrate"/>
    <property type="match status" value="1"/>
</dbReference>
<dbReference type="SUPFAM" id="SSF53850">
    <property type="entry name" value="Periplasmic binding protein-like II"/>
    <property type="match status" value="1"/>
</dbReference>
<dbReference type="AlphaFoldDB" id="A0A1Q9GSJ8"/>
<dbReference type="RefSeq" id="WP_075763369.1">
    <property type="nucleotide sequence ID" value="NZ_MJIL01000060.1"/>
</dbReference>
<dbReference type="OrthoDB" id="9785745at2"/>